<dbReference type="AlphaFoldDB" id="A0AAP0PGF2"/>
<keyword evidence="3" id="KW-1185">Reference proteome</keyword>
<reference evidence="2 3" key="1">
    <citation type="submission" date="2024-01" db="EMBL/GenBank/DDBJ databases">
        <title>Genome assemblies of Stephania.</title>
        <authorList>
            <person name="Yang L."/>
        </authorList>
    </citation>
    <scope>NUCLEOTIDE SEQUENCE [LARGE SCALE GENOMIC DNA]</scope>
    <source>
        <strain evidence="2">JXDWG</strain>
        <tissue evidence="2">Leaf</tissue>
    </source>
</reference>
<feature type="region of interest" description="Disordered" evidence="1">
    <location>
        <begin position="62"/>
        <end position="93"/>
    </location>
</feature>
<comment type="caution">
    <text evidence="2">The sequence shown here is derived from an EMBL/GenBank/DDBJ whole genome shotgun (WGS) entry which is preliminary data.</text>
</comment>
<dbReference type="Proteomes" id="UP001419268">
    <property type="component" value="Unassembled WGS sequence"/>
</dbReference>
<evidence type="ECO:0000313" key="2">
    <source>
        <dbReference type="EMBL" id="KAK9139931.1"/>
    </source>
</evidence>
<gene>
    <name evidence="2" type="ORF">Scep_009612</name>
</gene>
<protein>
    <submittedName>
        <fullName evidence="2">Uncharacterized protein</fullName>
    </submittedName>
</protein>
<name>A0AAP0PGF2_9MAGN</name>
<evidence type="ECO:0000256" key="1">
    <source>
        <dbReference type="SAM" id="MobiDB-lite"/>
    </source>
</evidence>
<accession>A0AAP0PGF2</accession>
<proteinExistence type="predicted"/>
<dbReference type="EMBL" id="JBBNAG010000004">
    <property type="protein sequence ID" value="KAK9139931.1"/>
    <property type="molecule type" value="Genomic_DNA"/>
</dbReference>
<sequence>MEYSTRLKDQLSTRWRGCGHDNAVVSGTSRRKTKGAMTTVGTMASMRRKLDGLLEKRAEQRSVKMAVQPQPPLMVTMSFPSTPTIPKAPTPRA</sequence>
<organism evidence="2 3">
    <name type="scientific">Stephania cephalantha</name>
    <dbReference type="NCBI Taxonomy" id="152367"/>
    <lineage>
        <taxon>Eukaryota</taxon>
        <taxon>Viridiplantae</taxon>
        <taxon>Streptophyta</taxon>
        <taxon>Embryophyta</taxon>
        <taxon>Tracheophyta</taxon>
        <taxon>Spermatophyta</taxon>
        <taxon>Magnoliopsida</taxon>
        <taxon>Ranunculales</taxon>
        <taxon>Menispermaceae</taxon>
        <taxon>Menispermoideae</taxon>
        <taxon>Cissampelideae</taxon>
        <taxon>Stephania</taxon>
    </lineage>
</organism>
<evidence type="ECO:0000313" key="3">
    <source>
        <dbReference type="Proteomes" id="UP001419268"/>
    </source>
</evidence>